<dbReference type="SUPFAM" id="SSF53067">
    <property type="entry name" value="Actin-like ATPase domain"/>
    <property type="match status" value="1"/>
</dbReference>
<dbReference type="Proteomes" id="UP000477386">
    <property type="component" value="Unassembled WGS sequence"/>
</dbReference>
<dbReference type="EMBL" id="JAAGNZ010000001">
    <property type="protein sequence ID" value="NEU66745.1"/>
    <property type="molecule type" value="Genomic_DNA"/>
</dbReference>
<evidence type="ECO:0000313" key="2">
    <source>
        <dbReference type="Proteomes" id="UP000477386"/>
    </source>
</evidence>
<protein>
    <submittedName>
        <fullName evidence="1">Uncharacterized protein</fullName>
    </submittedName>
</protein>
<comment type="caution">
    <text evidence="1">The sequence shown here is derived from an EMBL/GenBank/DDBJ whole genome shotgun (WGS) entry which is preliminary data.</text>
</comment>
<sequence>MPHILRIDNDPNVVEQNHLGWTGGTVGLVGNRIEHISDTLLNQAGMAAKAGTSIPSPFARLYLFDAAFRLVMNDLRPAQPTMYHVLVSHCLDLLELLFQAGGSPDLTYRVWNRADRLGALNQKAPLPNAPNRRHPHRVLAKALELDMRHDLANLQTFTLIYYKGALLGGTSPLTLVFTSPNWEQERQNKFLDPPKSSTGRTLFQQEYVPLENRDRSFVTYLSRLFEQYKNLLPENSGLTKFLDKLFRDNPYPLPVDAGKTLNDFNPISTNIEGFSTLQVVTGLPLYSVRADDVLREVESNSDFVMLPTVGYYKEETNKNGVKTNVRPPLALASRMDVRGRYVKNTDWDSRTVIPSSLLNDLGAGGLLADRRLPGVDNVQYPFVSTDDFLEDFLIRMPFKINSERFFTGTLNRADCDFLLPVRKEYFNFFTLDDLRTNLTLDIGDQRVTAVLKVPVRGQGIRFVEFRKTYELNEPEKVLDLPVGMGFFPFYRMTLPDQQALNQYTVLLADGTTSQATQANFYRFPDVVNRHALTSGKPQPRSPKVGERPASYYYKVNGAFDLVEIQLANNDIPYRGVVVPEFTIVSTRGYEEFTFAIDFGTSNTHVAYLVRDQGGSKPDPEPLTVTEDDLQMVLLNKPYSGPGISKDYDRYSVRSSFGSFEQLEPLVRREFVPPLIGRNARLGTPFAFPLRTTIYEREGLTQGGDYLFSKLNLGFNIDLEQVTVGDNNRYVSTLKWLFENKPNDTLNDLRVRAFFETLLLLIRHKVIQNKGDVALTKIVWLAPSSMTRRTRNRLTAEWNKAMQEVFGTTSYFQDEPILESLAPYFYLQRQGVLPTANAVNVDIGGGTSDLMFFAQGQRRYFNTSFRFAANDIWGGGLDETGAPSGRMDNGFVSNFLTYRSNNPSSQKTGADQTLDAFLDPKRRMSPEDVVSLLFKYDDHFQFTKAIQNQQPALLIVLYLHYASIIYHLVQLIEAQEKQEAGVPLDLPRFLTFTGRGSQYLNLLGTRGDLVDYTKRLFAAYTTKQVPANFQILLTDNPKETTANGAVLYQTATDRDQYRGNQTTAYWGNEPTHPVTFTYNETTVDAAGSENDFHDSVVRNVRDFLEKTLKNSSVSAFLGDFGIRRTQDYYNFLVGSDETVTRSSVLHDSYMLAKLPIERDTDARLSETFFFLPLKNALYELSKYIAKNQS</sequence>
<dbReference type="AlphaFoldDB" id="A0A6M0IG77"/>
<proteinExistence type="predicted"/>
<gene>
    <name evidence="1" type="ORF">GK091_07615</name>
</gene>
<reference evidence="1 2" key="1">
    <citation type="submission" date="2020-02" db="EMBL/GenBank/DDBJ databases">
        <title>Draft genome sequence of two Spirosoma agri KCTC 52727 and Spirosoma terrae KCTC 52035.</title>
        <authorList>
            <person name="Rojas J."/>
            <person name="Ambika Manirajan B."/>
            <person name="Ratering S."/>
            <person name="Suarez C."/>
            <person name="Schnell S."/>
        </authorList>
    </citation>
    <scope>NUCLEOTIDE SEQUENCE [LARGE SCALE GENOMIC DNA]</scope>
    <source>
        <strain evidence="1 2">KCTC 52727</strain>
    </source>
</reference>
<name>A0A6M0IG77_9BACT</name>
<dbReference type="RefSeq" id="WP_164035987.1">
    <property type="nucleotide sequence ID" value="NZ_JAAGNZ010000001.1"/>
</dbReference>
<keyword evidence="2" id="KW-1185">Reference proteome</keyword>
<evidence type="ECO:0000313" key="1">
    <source>
        <dbReference type="EMBL" id="NEU66745.1"/>
    </source>
</evidence>
<dbReference type="InterPro" id="IPR043129">
    <property type="entry name" value="ATPase_NBD"/>
</dbReference>
<organism evidence="1 2">
    <name type="scientific">Spirosoma agri</name>
    <dbReference type="NCBI Taxonomy" id="1987381"/>
    <lineage>
        <taxon>Bacteria</taxon>
        <taxon>Pseudomonadati</taxon>
        <taxon>Bacteroidota</taxon>
        <taxon>Cytophagia</taxon>
        <taxon>Cytophagales</taxon>
        <taxon>Cytophagaceae</taxon>
        <taxon>Spirosoma</taxon>
    </lineage>
</organism>
<accession>A0A6M0IG77</accession>